<proteinExistence type="predicted"/>
<dbReference type="Proteomes" id="UP000092931">
    <property type="component" value="Chromosome"/>
</dbReference>
<evidence type="ECO:0000313" key="1">
    <source>
        <dbReference type="EMBL" id="ANX01750.1"/>
    </source>
</evidence>
<organism evidence="1 2">
    <name type="scientific">Thermoclostridium stercorarium subsp. leptospartum DSM 9219</name>
    <dbReference type="NCBI Taxonomy" id="1346611"/>
    <lineage>
        <taxon>Bacteria</taxon>
        <taxon>Bacillati</taxon>
        <taxon>Bacillota</taxon>
        <taxon>Clostridia</taxon>
        <taxon>Eubacteriales</taxon>
        <taxon>Oscillospiraceae</taxon>
        <taxon>Thermoclostridium</taxon>
    </lineage>
</organism>
<gene>
    <name evidence="1" type="ORF">CSTERLE_09285</name>
</gene>
<dbReference type="EMBL" id="CP014673">
    <property type="protein sequence ID" value="ANX01750.1"/>
    <property type="molecule type" value="Genomic_DNA"/>
</dbReference>
<reference evidence="1 2" key="1">
    <citation type="submission" date="2016-02" db="EMBL/GenBank/DDBJ databases">
        <title>Comparison of Clostridium stercorarium subspecies using comparative genomics and transcriptomics.</title>
        <authorList>
            <person name="Schellenberg J."/>
            <person name="Thallinger G."/>
            <person name="Levin D.B."/>
            <person name="Zhang X."/>
            <person name="Alvare G."/>
            <person name="Fristensky B."/>
            <person name="Sparling R."/>
        </authorList>
    </citation>
    <scope>NUCLEOTIDE SEQUENCE [LARGE SCALE GENOMIC DNA]</scope>
    <source>
        <strain evidence="1 2">DSM 9219</strain>
    </source>
</reference>
<accession>A0A1B1YLT1</accession>
<protein>
    <submittedName>
        <fullName evidence="1">Uncharacterized protein</fullName>
    </submittedName>
</protein>
<evidence type="ECO:0000313" key="2">
    <source>
        <dbReference type="Proteomes" id="UP000092931"/>
    </source>
</evidence>
<name>A0A1B1YLT1_THEST</name>
<dbReference type="AlphaFoldDB" id="A0A1B1YLT1"/>
<sequence>MHLYKIYNRNNKFLYRINKYPGCMNSQTDFVNFKAVLAQIFMRRTGFSVNTEKSLNGAFHKDVEHVQKLADSHVRLPASFTYDIFFQLTRFFANT</sequence>